<dbReference type="GeneID" id="18158407"/>
<dbReference type="KEGG" id="vg:18158407"/>
<evidence type="ECO:0000256" key="4">
    <source>
        <dbReference type="ARBA" id="ARBA00022844"/>
    </source>
</evidence>
<dbReference type="EMBL" id="HE601899">
    <property type="protein sequence ID" value="CCD83240.1"/>
    <property type="molecule type" value="Genomic_DNA"/>
</dbReference>
<dbReference type="RefSeq" id="YP_008658482.1">
    <property type="nucleotide sequence ID" value="NC_022563.1"/>
</dbReference>
<dbReference type="GO" id="GO:0005198">
    <property type="term" value="F:structural molecule activity"/>
    <property type="evidence" value="ECO:0007669"/>
    <property type="project" value="InterPro"/>
</dbReference>
<organism evidence="5 6">
    <name type="scientific">Squirrelpox virus</name>
    <dbReference type="NCBI Taxonomy" id="240426"/>
    <lineage>
        <taxon>Viruses</taxon>
        <taxon>Varidnaviria</taxon>
        <taxon>Bamfordvirae</taxon>
        <taxon>Nucleocytoviricota</taxon>
        <taxon>Pokkesviricetes</taxon>
        <taxon>Chitovirales</taxon>
        <taxon>Poxviridae</taxon>
        <taxon>Chordopoxvirinae</taxon>
        <taxon>Sciuripoxvirus</taxon>
        <taxon>Sciuripoxvirus squirrelpox</taxon>
    </lineage>
</organism>
<evidence type="ECO:0000256" key="2">
    <source>
        <dbReference type="ARBA" id="ARBA00004328"/>
    </source>
</evidence>
<evidence type="ECO:0000313" key="6">
    <source>
        <dbReference type="Proteomes" id="UP000144311"/>
    </source>
</evidence>
<accession>U3UBJ3</accession>
<dbReference type="InterPro" id="IPR007586">
    <property type="entry name" value="VP8_pox_nuc-bd"/>
</dbReference>
<dbReference type="Proteomes" id="UP000144311">
    <property type="component" value="Segment"/>
</dbReference>
<reference evidence="5 6" key="1">
    <citation type="submission" date="2011-10" db="EMBL/GenBank/DDBJ databases">
        <authorList>
            <person name="Darby A."/>
        </authorList>
    </citation>
    <scope>NUCLEOTIDE SEQUENCE [LARGE SCALE GENOMIC DNA]</scope>
    <source>
        <strain evidence="5">Red squirrel UK</strain>
    </source>
</reference>
<gene>
    <name evidence="5" type="primary">L4R</name>
    <name evidence="5" type="ORF">SQPV_0570</name>
</gene>
<keyword evidence="4" id="KW-0946">Virion</keyword>
<sequence length="253" mass="28297">MSFVLENLFDEEVTFEAGAVPSRNETQLIIAGSRTKYPRSFLSLFNIVPRTMTRYALELVNTEAITGAAFTTAYNVRRNLGLGEEPLRIDCLTSYYLDPSNEVLTLMTNNTSLDAVTTVKRRGRRVRNPVVFRQGSVPLLLIFESRKKMGVYREDVSKPAADNAYTAIGDNVVLASKYAGLNLLDVHSPSNSMTLSAVYGVKEGELHKLSNDKELTEYQKSALKDPIRMDEFNNLFESVKKSIPLTNISIVNE</sequence>
<evidence type="ECO:0000256" key="3">
    <source>
        <dbReference type="ARBA" id="ARBA00021791"/>
    </source>
</evidence>
<evidence type="ECO:0000256" key="1">
    <source>
        <dbReference type="ARBA" id="ARBA00002131"/>
    </source>
</evidence>
<dbReference type="OrthoDB" id="6575at10239"/>
<evidence type="ECO:0000313" key="5">
    <source>
        <dbReference type="EMBL" id="CCD83240.1"/>
    </source>
</evidence>
<dbReference type="GO" id="GO:0019028">
    <property type="term" value="C:viral capsid"/>
    <property type="evidence" value="ECO:0007669"/>
    <property type="project" value="InterPro"/>
</dbReference>
<name>U3UBJ3_9POXV</name>
<dbReference type="Pfam" id="PF04498">
    <property type="entry name" value="Pox_VP8_L4R"/>
    <property type="match status" value="1"/>
</dbReference>
<comment type="subcellular location">
    <subcellularLocation>
        <location evidence="2">Virion</location>
    </subcellularLocation>
</comment>
<comment type="function">
    <text evidence="1">Major core structural protein.</text>
</comment>
<protein>
    <recommendedName>
        <fullName evidence="3">Core protein VP8</fullName>
    </recommendedName>
</protein>
<proteinExistence type="predicted"/>
<reference evidence="5 6" key="2">
    <citation type="submission" date="2013-10" db="EMBL/GenBank/DDBJ databases">
        <title>The genome of epidemic Squirrel Poxvirus reveals novel virulence genes.</title>
        <authorList>
            <person name="Darby A.C."/>
            <person name="McInnes C.J."/>
            <person name="Kjaer K.H."/>
            <person name="Wood A.R."/>
            <person name="Hughes M."/>
            <person name="Martensen P.M."/>
            <person name="Radford A.D."/>
            <person name="Hall N."/>
            <person name="Chantrey J."/>
        </authorList>
    </citation>
    <scope>NUCLEOTIDE SEQUENCE [LARGE SCALE GENOMIC DNA]</scope>
    <source>
        <strain evidence="5">Red squirrel UK</strain>
    </source>
</reference>
<keyword evidence="6" id="KW-1185">Reference proteome</keyword>